<dbReference type="RefSeq" id="WP_263334113.1">
    <property type="nucleotide sequence ID" value="NZ_JAOVQO010000004.1"/>
</dbReference>
<comment type="caution">
    <text evidence="6">The sequence shown here is derived from an EMBL/GenBank/DDBJ whole genome shotgun (WGS) entry which is preliminary data.</text>
</comment>
<sequence>MTALRAEGLQKSFRHQGAEAPRTFRRWVEGGWRTRPRGEMIRALDDVSLEVAPGEMLGVIGRNGAGKSTLLRLLGGVMQPDRGRVIAAAPVNGLLALNTGMHPELTGRENIVINGVLSGLLKEEVRARSDSIIAFAEMQDHIDDPVRTYSSGMKVRLGFSVAVHVEPKILLIDEVLAVGDLEFQKKCLRRIAEFKENGCAIVLISHDLGQVRRVCDRVLWLDRGAVRAIGAPDSVVSAYEGESSGVANMDGWGEVAGVTLRDPAGVGIETLAPGAGLTIGVALRALRPISRPQVGITIADASGHVCFEADSLTDGVDMPDLTGNADLSIEIARLDLTPGHYTVNVGLRPGGSDPSQSSHWSACPLTIAGDARPNGMLNPPRRWQVAGG</sequence>
<dbReference type="CDD" id="cd03220">
    <property type="entry name" value="ABC_KpsT_Wzt"/>
    <property type="match status" value="1"/>
</dbReference>
<feature type="domain" description="ABC transporter" evidence="5">
    <location>
        <begin position="4"/>
        <end position="248"/>
    </location>
</feature>
<dbReference type="SUPFAM" id="SSF52540">
    <property type="entry name" value="P-loop containing nucleoside triphosphate hydrolases"/>
    <property type="match status" value="1"/>
</dbReference>
<dbReference type="InterPro" id="IPR017871">
    <property type="entry name" value="ABC_transporter-like_CS"/>
</dbReference>
<evidence type="ECO:0000256" key="2">
    <source>
        <dbReference type="ARBA" id="ARBA00022448"/>
    </source>
</evidence>
<keyword evidence="3" id="KW-0547">Nucleotide-binding</keyword>
<dbReference type="EMBL" id="JAOVQO010000004">
    <property type="protein sequence ID" value="MCU9847518.1"/>
    <property type="molecule type" value="Genomic_DNA"/>
</dbReference>
<dbReference type="InterPro" id="IPR015860">
    <property type="entry name" value="ABC_transpr_TagH-like"/>
</dbReference>
<dbReference type="PROSITE" id="PS00211">
    <property type="entry name" value="ABC_TRANSPORTER_1"/>
    <property type="match status" value="1"/>
</dbReference>
<evidence type="ECO:0000313" key="7">
    <source>
        <dbReference type="Proteomes" id="UP001209535"/>
    </source>
</evidence>
<dbReference type="InterPro" id="IPR029439">
    <property type="entry name" value="Wzt_C"/>
</dbReference>
<dbReference type="Gene3D" id="2.70.50.60">
    <property type="entry name" value="abc- transporter (atp binding component) like domain"/>
    <property type="match status" value="1"/>
</dbReference>
<organism evidence="6 7">
    <name type="scientific">Albidovulum salinarum</name>
    <dbReference type="NCBI Taxonomy" id="2984153"/>
    <lineage>
        <taxon>Bacteria</taxon>
        <taxon>Pseudomonadati</taxon>
        <taxon>Pseudomonadota</taxon>
        <taxon>Alphaproteobacteria</taxon>
        <taxon>Rhodobacterales</taxon>
        <taxon>Paracoccaceae</taxon>
        <taxon>Albidovulum</taxon>
    </lineage>
</organism>
<keyword evidence="2" id="KW-0813">Transport</keyword>
<keyword evidence="4 6" id="KW-0067">ATP-binding</keyword>
<dbReference type="Gene3D" id="3.40.50.300">
    <property type="entry name" value="P-loop containing nucleotide triphosphate hydrolases"/>
    <property type="match status" value="1"/>
</dbReference>
<dbReference type="Proteomes" id="UP001209535">
    <property type="component" value="Unassembled WGS sequence"/>
</dbReference>
<evidence type="ECO:0000259" key="5">
    <source>
        <dbReference type="PROSITE" id="PS50893"/>
    </source>
</evidence>
<keyword evidence="7" id="KW-1185">Reference proteome</keyword>
<dbReference type="InterPro" id="IPR003439">
    <property type="entry name" value="ABC_transporter-like_ATP-bd"/>
</dbReference>
<evidence type="ECO:0000313" key="6">
    <source>
        <dbReference type="EMBL" id="MCU9847518.1"/>
    </source>
</evidence>
<gene>
    <name evidence="6" type="ORF">OEZ60_05815</name>
</gene>
<dbReference type="GO" id="GO:0005524">
    <property type="term" value="F:ATP binding"/>
    <property type="evidence" value="ECO:0007669"/>
    <property type="project" value="UniProtKB-KW"/>
</dbReference>
<protein>
    <submittedName>
        <fullName evidence="6">ABC transporter ATP-binding protein</fullName>
    </submittedName>
</protein>
<dbReference type="Pfam" id="PF00005">
    <property type="entry name" value="ABC_tran"/>
    <property type="match status" value="1"/>
</dbReference>
<dbReference type="Pfam" id="PF14524">
    <property type="entry name" value="Wzt_C"/>
    <property type="match status" value="1"/>
</dbReference>
<comment type="similarity">
    <text evidence="1">Belongs to the ABC transporter superfamily.</text>
</comment>
<dbReference type="InterPro" id="IPR003593">
    <property type="entry name" value="AAA+_ATPase"/>
</dbReference>
<dbReference type="SMART" id="SM00382">
    <property type="entry name" value="AAA"/>
    <property type="match status" value="1"/>
</dbReference>
<evidence type="ECO:0000256" key="3">
    <source>
        <dbReference type="ARBA" id="ARBA00022741"/>
    </source>
</evidence>
<dbReference type="InterPro" id="IPR027417">
    <property type="entry name" value="P-loop_NTPase"/>
</dbReference>
<dbReference type="PANTHER" id="PTHR46743:SF2">
    <property type="entry name" value="TEICHOIC ACIDS EXPORT ATP-BINDING PROTEIN TAGH"/>
    <property type="match status" value="1"/>
</dbReference>
<dbReference type="PANTHER" id="PTHR46743">
    <property type="entry name" value="TEICHOIC ACIDS EXPORT ATP-BINDING PROTEIN TAGH"/>
    <property type="match status" value="1"/>
</dbReference>
<dbReference type="InterPro" id="IPR050683">
    <property type="entry name" value="Bact_Polysacc_Export_ATP-bd"/>
</dbReference>
<reference evidence="6 7" key="1">
    <citation type="submission" date="2022-10" db="EMBL/GenBank/DDBJ databases">
        <title>Defluviimonas sp. nov., isolated from ocean surface sediments.</title>
        <authorList>
            <person name="He W."/>
            <person name="Wang L."/>
            <person name="Zhang D.-F."/>
        </authorList>
    </citation>
    <scope>NUCLEOTIDE SEQUENCE [LARGE SCALE GENOMIC DNA]</scope>
    <source>
        <strain evidence="6 7">WL0024</strain>
    </source>
</reference>
<accession>A0ABT2X0S5</accession>
<evidence type="ECO:0000256" key="4">
    <source>
        <dbReference type="ARBA" id="ARBA00022840"/>
    </source>
</evidence>
<evidence type="ECO:0000256" key="1">
    <source>
        <dbReference type="ARBA" id="ARBA00005417"/>
    </source>
</evidence>
<name>A0ABT2X0S5_9RHOB</name>
<dbReference type="PROSITE" id="PS50893">
    <property type="entry name" value="ABC_TRANSPORTER_2"/>
    <property type="match status" value="1"/>
</dbReference>
<dbReference type="CDD" id="cd10147">
    <property type="entry name" value="Wzt_C-like"/>
    <property type="match status" value="1"/>
</dbReference>
<proteinExistence type="inferred from homology"/>